<reference evidence="8 9" key="1">
    <citation type="submission" date="2015-09" db="EMBL/GenBank/DDBJ databases">
        <title>Host preference determinants of Valsa canker pathogens revealed by comparative genomics.</title>
        <authorList>
            <person name="Yin Z."/>
            <person name="Huang L."/>
        </authorList>
    </citation>
    <scope>NUCLEOTIDE SEQUENCE [LARGE SCALE GENOMIC DNA]</scope>
    <source>
        <strain evidence="8 9">SXYLt</strain>
    </source>
</reference>
<proteinExistence type="inferred from homology"/>
<evidence type="ECO:0000313" key="8">
    <source>
        <dbReference type="EMBL" id="ROV90527.1"/>
    </source>
</evidence>
<keyword evidence="2 6" id="KW-0812">Transmembrane</keyword>
<comment type="similarity">
    <text evidence="5">Belongs to the SAT4 family.</text>
</comment>
<dbReference type="GO" id="GO:0016020">
    <property type="term" value="C:membrane"/>
    <property type="evidence" value="ECO:0007669"/>
    <property type="project" value="UniProtKB-SubCell"/>
</dbReference>
<name>A0A423VHN7_9PEZI</name>
<dbReference type="OrthoDB" id="5378633at2759"/>
<dbReference type="PANTHER" id="PTHR33048:SF47">
    <property type="entry name" value="INTEGRAL MEMBRANE PROTEIN-RELATED"/>
    <property type="match status" value="1"/>
</dbReference>
<evidence type="ECO:0000256" key="6">
    <source>
        <dbReference type="SAM" id="Phobius"/>
    </source>
</evidence>
<keyword evidence="3 6" id="KW-1133">Transmembrane helix</keyword>
<dbReference type="AlphaFoldDB" id="A0A423VHN7"/>
<organism evidence="8 9">
    <name type="scientific">Cytospora leucostoma</name>
    <dbReference type="NCBI Taxonomy" id="1230097"/>
    <lineage>
        <taxon>Eukaryota</taxon>
        <taxon>Fungi</taxon>
        <taxon>Dikarya</taxon>
        <taxon>Ascomycota</taxon>
        <taxon>Pezizomycotina</taxon>
        <taxon>Sordariomycetes</taxon>
        <taxon>Sordariomycetidae</taxon>
        <taxon>Diaporthales</taxon>
        <taxon>Cytosporaceae</taxon>
        <taxon>Cytospora</taxon>
    </lineage>
</organism>
<dbReference type="InParanoid" id="A0A423VHN7"/>
<dbReference type="Pfam" id="PF20684">
    <property type="entry name" value="Fung_rhodopsin"/>
    <property type="match status" value="1"/>
</dbReference>
<evidence type="ECO:0000256" key="5">
    <source>
        <dbReference type="ARBA" id="ARBA00038359"/>
    </source>
</evidence>
<feature type="transmembrane region" description="Helical" evidence="6">
    <location>
        <begin position="162"/>
        <end position="181"/>
    </location>
</feature>
<dbReference type="PANTHER" id="PTHR33048">
    <property type="entry name" value="PTH11-LIKE INTEGRAL MEMBRANE PROTEIN (AFU_ORTHOLOGUE AFUA_5G11245)"/>
    <property type="match status" value="1"/>
</dbReference>
<protein>
    <recommendedName>
        <fullName evidence="7">Rhodopsin domain-containing protein</fullName>
    </recommendedName>
</protein>
<dbReference type="Proteomes" id="UP000285146">
    <property type="component" value="Unassembled WGS sequence"/>
</dbReference>
<feature type="transmembrane region" description="Helical" evidence="6">
    <location>
        <begin position="132"/>
        <end position="150"/>
    </location>
</feature>
<accession>A0A423VHN7</accession>
<evidence type="ECO:0000259" key="7">
    <source>
        <dbReference type="Pfam" id="PF20684"/>
    </source>
</evidence>
<gene>
    <name evidence="8" type="ORF">VPNG_10056</name>
</gene>
<sequence>MGALAYLSLDIVSQTKGCLGKHLYDYTYTEVYWFSRLVSIQEPVFYFCVFCIKLSVAFANRRITGLASKRWMKIYWAFISLFTVLLPITVCLQAFQCVPVPTRYSFIDMGRITGPGQLRCIDATSVSISTRVLHIVTDVALISVPIVILVRLHIPAKKKARLIMIFALGSMSTIASILRNLTVMRFNDDIT</sequence>
<feature type="transmembrane region" description="Helical" evidence="6">
    <location>
        <begin position="75"/>
        <end position="95"/>
    </location>
</feature>
<evidence type="ECO:0000256" key="1">
    <source>
        <dbReference type="ARBA" id="ARBA00004141"/>
    </source>
</evidence>
<dbReference type="InterPro" id="IPR052337">
    <property type="entry name" value="SAT4-like"/>
</dbReference>
<dbReference type="EMBL" id="LKEB01000097">
    <property type="protein sequence ID" value="ROV90527.1"/>
    <property type="molecule type" value="Genomic_DNA"/>
</dbReference>
<comment type="subcellular location">
    <subcellularLocation>
        <location evidence="1">Membrane</location>
        <topology evidence="1">Multi-pass membrane protein</topology>
    </subcellularLocation>
</comment>
<keyword evidence="9" id="KW-1185">Reference proteome</keyword>
<dbReference type="InterPro" id="IPR049326">
    <property type="entry name" value="Rhodopsin_dom_fungi"/>
</dbReference>
<feature type="domain" description="Rhodopsin" evidence="7">
    <location>
        <begin position="11"/>
        <end position="187"/>
    </location>
</feature>
<evidence type="ECO:0000256" key="2">
    <source>
        <dbReference type="ARBA" id="ARBA00022692"/>
    </source>
</evidence>
<evidence type="ECO:0000256" key="4">
    <source>
        <dbReference type="ARBA" id="ARBA00023136"/>
    </source>
</evidence>
<dbReference type="STRING" id="1230097.A0A423VHN7"/>
<keyword evidence="4 6" id="KW-0472">Membrane</keyword>
<comment type="caution">
    <text evidence="8">The sequence shown here is derived from an EMBL/GenBank/DDBJ whole genome shotgun (WGS) entry which is preliminary data.</text>
</comment>
<evidence type="ECO:0000313" key="9">
    <source>
        <dbReference type="Proteomes" id="UP000285146"/>
    </source>
</evidence>
<evidence type="ECO:0000256" key="3">
    <source>
        <dbReference type="ARBA" id="ARBA00022989"/>
    </source>
</evidence>